<proteinExistence type="predicted"/>
<reference evidence="1 2" key="1">
    <citation type="journal article" date="2023" name="Mol. Ecol. Resour.">
        <title>Chromosome-level genome assembly of a triploid poplar Populus alba 'Berolinensis'.</title>
        <authorList>
            <person name="Chen S."/>
            <person name="Yu Y."/>
            <person name="Wang X."/>
            <person name="Wang S."/>
            <person name="Zhang T."/>
            <person name="Zhou Y."/>
            <person name="He R."/>
            <person name="Meng N."/>
            <person name="Wang Y."/>
            <person name="Liu W."/>
            <person name="Liu Z."/>
            <person name="Liu J."/>
            <person name="Guo Q."/>
            <person name="Huang H."/>
            <person name="Sederoff R.R."/>
            <person name="Wang G."/>
            <person name="Qu G."/>
            <person name="Chen S."/>
        </authorList>
    </citation>
    <scope>NUCLEOTIDE SEQUENCE [LARGE SCALE GENOMIC DNA]</scope>
    <source>
        <strain evidence="1">SC-2020</strain>
    </source>
</reference>
<accession>A0AAD6LP36</accession>
<evidence type="ECO:0000313" key="1">
    <source>
        <dbReference type="EMBL" id="KAJ6969197.1"/>
    </source>
</evidence>
<dbReference type="AlphaFoldDB" id="A0AAD6LP36"/>
<gene>
    <name evidence="1" type="ORF">NC653_036996</name>
</gene>
<keyword evidence="2" id="KW-1185">Reference proteome</keyword>
<sequence>MMYFLQDRWLPTALSMQWMPKLAIFYGHTTPVRLYTAAYQQVTGVSILEMAIQLAWQGSTLLGLVELLYMLSALPN</sequence>
<dbReference type="Proteomes" id="UP001164929">
    <property type="component" value="Chromosome 16"/>
</dbReference>
<comment type="caution">
    <text evidence="1">The sequence shown here is derived from an EMBL/GenBank/DDBJ whole genome shotgun (WGS) entry which is preliminary data.</text>
</comment>
<evidence type="ECO:0000313" key="2">
    <source>
        <dbReference type="Proteomes" id="UP001164929"/>
    </source>
</evidence>
<protein>
    <submittedName>
        <fullName evidence="1">Uncharacterized protein</fullName>
    </submittedName>
</protein>
<dbReference type="EMBL" id="JAQIZT010000016">
    <property type="protein sequence ID" value="KAJ6969197.1"/>
    <property type="molecule type" value="Genomic_DNA"/>
</dbReference>
<name>A0AAD6LP36_9ROSI</name>
<organism evidence="1 2">
    <name type="scientific">Populus alba x Populus x berolinensis</name>
    <dbReference type="NCBI Taxonomy" id="444605"/>
    <lineage>
        <taxon>Eukaryota</taxon>
        <taxon>Viridiplantae</taxon>
        <taxon>Streptophyta</taxon>
        <taxon>Embryophyta</taxon>
        <taxon>Tracheophyta</taxon>
        <taxon>Spermatophyta</taxon>
        <taxon>Magnoliopsida</taxon>
        <taxon>eudicotyledons</taxon>
        <taxon>Gunneridae</taxon>
        <taxon>Pentapetalae</taxon>
        <taxon>rosids</taxon>
        <taxon>fabids</taxon>
        <taxon>Malpighiales</taxon>
        <taxon>Salicaceae</taxon>
        <taxon>Saliceae</taxon>
        <taxon>Populus</taxon>
    </lineage>
</organism>